<reference evidence="2 3" key="1">
    <citation type="submission" date="2020-08" db="EMBL/GenBank/DDBJ databases">
        <title>Genomic Encyclopedia of Type Strains, Phase IV (KMG-IV): sequencing the most valuable type-strain genomes for metagenomic binning, comparative biology and taxonomic classification.</title>
        <authorList>
            <person name="Goeker M."/>
        </authorList>
    </citation>
    <scope>NUCLEOTIDE SEQUENCE [LARGE SCALE GENOMIC DNA]</scope>
    <source>
        <strain evidence="2 3">DSM 44197</strain>
    </source>
</reference>
<dbReference type="AlphaFoldDB" id="A0A7W3LLG3"/>
<feature type="signal peptide" evidence="1">
    <location>
        <begin position="1"/>
        <end position="25"/>
    </location>
</feature>
<evidence type="ECO:0000313" key="2">
    <source>
        <dbReference type="EMBL" id="MBA8950317.1"/>
    </source>
</evidence>
<dbReference type="Proteomes" id="UP000572680">
    <property type="component" value="Unassembled WGS sequence"/>
</dbReference>
<dbReference type="EMBL" id="JACJIA010000002">
    <property type="protein sequence ID" value="MBA8950317.1"/>
    <property type="molecule type" value="Genomic_DNA"/>
</dbReference>
<organism evidence="2 3">
    <name type="scientific">Actinomadura namibiensis</name>
    <dbReference type="NCBI Taxonomy" id="182080"/>
    <lineage>
        <taxon>Bacteria</taxon>
        <taxon>Bacillati</taxon>
        <taxon>Actinomycetota</taxon>
        <taxon>Actinomycetes</taxon>
        <taxon>Streptosporangiales</taxon>
        <taxon>Thermomonosporaceae</taxon>
        <taxon>Actinomadura</taxon>
    </lineage>
</organism>
<gene>
    <name evidence="2" type="ORF">HNR61_001930</name>
</gene>
<name>A0A7W3LLG3_ACTNM</name>
<proteinExistence type="predicted"/>
<keyword evidence="1" id="KW-0732">Signal</keyword>
<accession>A0A7W3LLG3</accession>
<sequence length="640" mass="68561">MTRRLTAVLAALLLAVGALVAPAHADETVIFRSAGGNVTDKATGDARVGVAVVAPGGVTAVSVKLRMEGQSEPYGRAELKLTSGSATDGSWVTAGTVRLPRGRTLLDAEAVTASGDRVGRDGVGFVDHTPVVLSGSDGTPGELFDGPLKPRLVVRTALPVARVEARYHRAGESAPAFTVDAFTETSRLRFQDHHEITLEATRPVDPPTGDYWLGFTVWNDAGDRYERRVSFTGAPSVRKREKAEFADLKVTPSTTDVEAPETEFTGRLVTAADRAPLRGLEIDVNGATITTGPDGGFRTRIVTTNALQPTASFAGNGRYGRARGVLPAPFQRQATEVSAAFSPTPTTVGQRVKITGTLKRRARGGAWVPLAGRKIVARGVTTGTETAATTAGNGTYTITVVAGRDRRWDVEAPYQDGDYAYARRMLPASGPLPLKYVTAFEKPDFGHARVNRTGGITVSAHLTYRTESGASGPVVNAPVRLQFSADGKTWKDVGDRATTYVDGSFMINAPVAGTGYWRFRYAGDATRTTAQSPARRIVAKYRTELLGADRSLNKRKLTISGRLQRHVNGPKPAAKGAKVTLYFRAEGSTKWKAVATTTTDSRGRFSRTVTASKDGDWRSGFAETASYWGCYGRVMYVDIR</sequence>
<evidence type="ECO:0000313" key="3">
    <source>
        <dbReference type="Proteomes" id="UP000572680"/>
    </source>
</evidence>
<feature type="chain" id="PRO_5031196363" evidence="1">
    <location>
        <begin position="26"/>
        <end position="640"/>
    </location>
</feature>
<comment type="caution">
    <text evidence="2">The sequence shown here is derived from an EMBL/GenBank/DDBJ whole genome shotgun (WGS) entry which is preliminary data.</text>
</comment>
<dbReference type="RefSeq" id="WP_182842755.1">
    <property type="nucleotide sequence ID" value="NZ_BAAALP010000002.1"/>
</dbReference>
<protein>
    <submittedName>
        <fullName evidence="2">Uncharacterized protein</fullName>
    </submittedName>
</protein>
<evidence type="ECO:0000256" key="1">
    <source>
        <dbReference type="SAM" id="SignalP"/>
    </source>
</evidence>
<keyword evidence="3" id="KW-1185">Reference proteome</keyword>